<dbReference type="OrthoDB" id="9765597at2"/>
<dbReference type="eggNOG" id="COG0840">
    <property type="taxonomic scope" value="Bacteria"/>
</dbReference>
<name>T0JHD7_9BACT</name>
<protein>
    <recommendedName>
        <fullName evidence="5">Methyl-accepting transducer domain-containing protein</fullName>
    </recommendedName>
</protein>
<comment type="similarity">
    <text evidence="2">Belongs to the methyl-accepting chemotaxis (MCP) protein family.</text>
</comment>
<dbReference type="EMBL" id="AUPZ01000002">
    <property type="protein sequence ID" value="EQB40530.1"/>
    <property type="molecule type" value="Genomic_DNA"/>
</dbReference>
<dbReference type="AlphaFoldDB" id="T0JHD7"/>
<keyword evidence="7" id="KW-1185">Reference proteome</keyword>
<dbReference type="Pfam" id="PF00015">
    <property type="entry name" value="MCPsignal"/>
    <property type="match status" value="1"/>
</dbReference>
<dbReference type="InterPro" id="IPR004089">
    <property type="entry name" value="MCPsignal_dom"/>
</dbReference>
<evidence type="ECO:0000259" key="5">
    <source>
        <dbReference type="PROSITE" id="PS50111"/>
    </source>
</evidence>
<comment type="caution">
    <text evidence="6">The sequence shown here is derived from an EMBL/GenBank/DDBJ whole genome shotgun (WGS) entry which is preliminary data.</text>
</comment>
<proteinExistence type="inferred from homology"/>
<keyword evidence="1 3" id="KW-0807">Transducer</keyword>
<dbReference type="GO" id="GO:0007165">
    <property type="term" value="P:signal transduction"/>
    <property type="evidence" value="ECO:0007669"/>
    <property type="project" value="UniProtKB-KW"/>
</dbReference>
<dbReference type="Pfam" id="PF13682">
    <property type="entry name" value="CZB"/>
    <property type="match status" value="1"/>
</dbReference>
<accession>T0JHD7</accession>
<dbReference type="PRINTS" id="PR00260">
    <property type="entry name" value="CHEMTRNSDUCR"/>
</dbReference>
<dbReference type="SUPFAM" id="SSF58104">
    <property type="entry name" value="Methyl-accepting chemotaxis protein (MCP) signaling domain"/>
    <property type="match status" value="1"/>
</dbReference>
<feature type="domain" description="Methyl-accepting transducer" evidence="5">
    <location>
        <begin position="75"/>
        <end position="245"/>
    </location>
</feature>
<dbReference type="GO" id="GO:0006935">
    <property type="term" value="P:chemotaxis"/>
    <property type="evidence" value="ECO:0007669"/>
    <property type="project" value="InterPro"/>
</dbReference>
<dbReference type="Gene3D" id="6.10.250.3200">
    <property type="match status" value="1"/>
</dbReference>
<dbReference type="Gene3D" id="1.20.120.30">
    <property type="entry name" value="Aspartate receptor, ligand-binding domain"/>
    <property type="match status" value="1"/>
</dbReference>
<evidence type="ECO:0000256" key="2">
    <source>
        <dbReference type="ARBA" id="ARBA00029447"/>
    </source>
</evidence>
<organism evidence="6 7">
    <name type="scientific">Sulfurimonas hongkongensis</name>
    <dbReference type="NCBI Taxonomy" id="1172190"/>
    <lineage>
        <taxon>Bacteria</taxon>
        <taxon>Pseudomonadati</taxon>
        <taxon>Campylobacterota</taxon>
        <taxon>Epsilonproteobacteria</taxon>
        <taxon>Campylobacterales</taxon>
        <taxon>Sulfurimonadaceae</taxon>
        <taxon>Sulfurimonas</taxon>
    </lineage>
</organism>
<dbReference type="PROSITE" id="PS50111">
    <property type="entry name" value="CHEMOTAXIS_TRANSDUC_2"/>
    <property type="match status" value="1"/>
</dbReference>
<sequence length="362" mass="40590">MFSLKKRDDLNIKIEKLVTENNKLQNTTQDYIVKNKALQKEVDRLKKHAKSSELKETLVDLLLSGCTSNIGIIQKDFAGNIDLLTDMQEHSKNSSLGSRKSVFSISENLRNLMESIAESNEGVSRLTEGINDVSSLMMLINDIADQTNLLALNAAIEAARAGEHGRGFAVVADEVRKLAERTQKATKEVEITINTLKQESHNIAKKSETMTSIAQKSESLTNDFELTLQEFANDGEKIALSIDSILDETFIGLVKLDHLLFKANAYSAFIHEDDKAHFSNHHECRLGKWYDSGIGKDRFGHTKSYKDMLSPHKLVHQNIIDAIECIKNGICNDAEKIIKNFNTAESSSKKLFELLDLLPLER</sequence>
<evidence type="ECO:0000313" key="6">
    <source>
        <dbReference type="EMBL" id="EQB40530.1"/>
    </source>
</evidence>
<dbReference type="InterPro" id="IPR004090">
    <property type="entry name" value="Chemotax_Me-accpt_rcpt"/>
</dbReference>
<reference evidence="6 7" key="1">
    <citation type="submission" date="2013-07" db="EMBL/GenBank/DDBJ databases">
        <title>Sulfurimonas hongkongensis AST-10 Genome Sequencing.</title>
        <authorList>
            <person name="Cai L."/>
            <person name="Zhang T."/>
        </authorList>
    </citation>
    <scope>NUCLEOTIDE SEQUENCE [LARGE SCALE GENOMIC DNA]</scope>
    <source>
        <strain evidence="6 7">AST-10</strain>
    </source>
</reference>
<dbReference type="PATRIC" id="fig|1172190.3.peg.319"/>
<keyword evidence="4" id="KW-0175">Coiled coil</keyword>
<dbReference type="PANTHER" id="PTHR32089:SF112">
    <property type="entry name" value="LYSOZYME-LIKE PROTEIN-RELATED"/>
    <property type="match status" value="1"/>
</dbReference>
<evidence type="ECO:0000256" key="1">
    <source>
        <dbReference type="ARBA" id="ARBA00023224"/>
    </source>
</evidence>
<evidence type="ECO:0000256" key="4">
    <source>
        <dbReference type="SAM" id="Coils"/>
    </source>
</evidence>
<dbReference type="PANTHER" id="PTHR32089">
    <property type="entry name" value="METHYL-ACCEPTING CHEMOTAXIS PROTEIN MCPB"/>
    <property type="match status" value="1"/>
</dbReference>
<dbReference type="InterPro" id="IPR025991">
    <property type="entry name" value="Chemoreceptor_zinc-bind_dom"/>
</dbReference>
<feature type="coiled-coil region" evidence="4">
    <location>
        <begin position="7"/>
        <end position="55"/>
    </location>
</feature>
<evidence type="ECO:0000313" key="7">
    <source>
        <dbReference type="Proteomes" id="UP000015520"/>
    </source>
</evidence>
<dbReference type="GO" id="GO:0004888">
    <property type="term" value="F:transmembrane signaling receptor activity"/>
    <property type="evidence" value="ECO:0007669"/>
    <property type="project" value="InterPro"/>
</dbReference>
<dbReference type="GO" id="GO:0016020">
    <property type="term" value="C:membrane"/>
    <property type="evidence" value="ECO:0007669"/>
    <property type="project" value="InterPro"/>
</dbReference>
<dbReference type="SMART" id="SM00283">
    <property type="entry name" value="MA"/>
    <property type="match status" value="1"/>
</dbReference>
<dbReference type="Proteomes" id="UP000015520">
    <property type="component" value="Unassembled WGS sequence"/>
</dbReference>
<gene>
    <name evidence="6" type="ORF">M947_01645</name>
</gene>
<dbReference type="STRING" id="1172190.M947_01645"/>
<evidence type="ECO:0000256" key="3">
    <source>
        <dbReference type="PROSITE-ProRule" id="PRU00284"/>
    </source>
</evidence>